<dbReference type="SUPFAM" id="SSF50182">
    <property type="entry name" value="Sm-like ribonucleoproteins"/>
    <property type="match status" value="1"/>
</dbReference>
<evidence type="ECO:0000313" key="3">
    <source>
        <dbReference type="Proteomes" id="UP000039046"/>
    </source>
</evidence>
<organism evidence="2 3">
    <name type="scientific">[Torrubiella] hemipterigena</name>
    <dbReference type="NCBI Taxonomy" id="1531966"/>
    <lineage>
        <taxon>Eukaryota</taxon>
        <taxon>Fungi</taxon>
        <taxon>Dikarya</taxon>
        <taxon>Ascomycota</taxon>
        <taxon>Pezizomycotina</taxon>
        <taxon>Sordariomycetes</taxon>
        <taxon>Hypocreomycetidae</taxon>
        <taxon>Hypocreales</taxon>
        <taxon>Clavicipitaceae</taxon>
        <taxon>Clavicipitaceae incertae sedis</taxon>
        <taxon>'Torrubiella' clade</taxon>
    </lineage>
</organism>
<gene>
    <name evidence="2" type="ORF">VHEMI04900</name>
</gene>
<dbReference type="InterPro" id="IPR034110">
    <property type="entry name" value="LSMD1_Sm"/>
</dbReference>
<dbReference type="EMBL" id="CDHN01000002">
    <property type="protein sequence ID" value="CEJ88876.1"/>
    <property type="molecule type" value="Genomic_DNA"/>
</dbReference>
<feature type="domain" description="Sm" evidence="1">
    <location>
        <begin position="38"/>
        <end position="124"/>
    </location>
</feature>
<dbReference type="STRING" id="1531966.A0A0A1SWH8"/>
<dbReference type="HOGENOM" id="CLU_076902_4_0_1"/>
<dbReference type="InterPro" id="IPR050914">
    <property type="entry name" value="snRNP_SmB/NAA38-like"/>
</dbReference>
<reference evidence="2 3" key="1">
    <citation type="journal article" date="2015" name="Genome Announc.">
        <title>Draft Genome Sequence and Gene Annotation of the Entomopathogenic Fungus Verticillium hemipterigenum.</title>
        <authorList>
            <person name="Horn F."/>
            <person name="Habel A."/>
            <person name="Scharf D.H."/>
            <person name="Dworschak J."/>
            <person name="Brakhage A.A."/>
            <person name="Guthke R."/>
            <person name="Hertweck C."/>
            <person name="Linde J."/>
        </authorList>
    </citation>
    <scope>NUCLEOTIDE SEQUENCE [LARGE SCALE GENOMIC DNA]</scope>
</reference>
<protein>
    <recommendedName>
        <fullName evidence="1">Sm domain-containing protein</fullName>
    </recommendedName>
</protein>
<accession>A0A0A1SWH8</accession>
<dbReference type="AlphaFoldDB" id="A0A0A1SWH8"/>
<dbReference type="Gene3D" id="2.30.30.100">
    <property type="match status" value="1"/>
</dbReference>
<dbReference type="PANTHER" id="PTHR10701">
    <property type="entry name" value="SMALL NUCLEAR RIBONUCLEOPROTEIN-ASSOCIATED PROTEIN B AND N"/>
    <property type="match status" value="1"/>
</dbReference>
<evidence type="ECO:0000259" key="1">
    <source>
        <dbReference type="SMART" id="SM00651"/>
    </source>
</evidence>
<dbReference type="PANTHER" id="PTHR10701:SF5">
    <property type="entry name" value="N-ALPHA-ACETYLTRANSFERASE 38, NATC AUXILIARY SUBUNIT"/>
    <property type="match status" value="1"/>
</dbReference>
<proteinExistence type="predicted"/>
<sequence length="148" mass="16809">MEPLQSRASSQPSATTVNLEQRCSRLTVRKMNTEEARDYLSSIINKNLRVTTTDGRLFWGELKCTDPEQNIVLSHTYEYRPPSDRQRAEAMAKVAGDESVTLDMTSRYVGLVVVPGKYVVKIEVEKFSSQLSQEERTMYLQQGQTGVK</sequence>
<dbReference type="Proteomes" id="UP000039046">
    <property type="component" value="Unassembled WGS sequence"/>
</dbReference>
<dbReference type="GO" id="GO:0031417">
    <property type="term" value="C:NatC complex"/>
    <property type="evidence" value="ECO:0007669"/>
    <property type="project" value="InterPro"/>
</dbReference>
<keyword evidence="3" id="KW-1185">Reference proteome</keyword>
<name>A0A0A1SWH8_9HYPO</name>
<dbReference type="InterPro" id="IPR001163">
    <property type="entry name" value="Sm_dom_euk/arc"/>
</dbReference>
<dbReference type="InterPro" id="IPR010920">
    <property type="entry name" value="LSM_dom_sf"/>
</dbReference>
<dbReference type="Pfam" id="PF01423">
    <property type="entry name" value="LSM"/>
    <property type="match status" value="1"/>
</dbReference>
<dbReference type="OrthoDB" id="368909at2759"/>
<dbReference type="SMART" id="SM00651">
    <property type="entry name" value="Sm"/>
    <property type="match status" value="1"/>
</dbReference>
<dbReference type="CDD" id="cd06168">
    <property type="entry name" value="LSMD1"/>
    <property type="match status" value="1"/>
</dbReference>
<evidence type="ECO:0000313" key="2">
    <source>
        <dbReference type="EMBL" id="CEJ88876.1"/>
    </source>
</evidence>